<keyword evidence="6" id="KW-0812">Transmembrane</keyword>
<keyword evidence="10" id="KW-0862">Zinc</keyword>
<keyword evidence="9" id="KW-0418">Kinase</keyword>
<dbReference type="InterPro" id="IPR002893">
    <property type="entry name" value="Znf_MYND"/>
</dbReference>
<feature type="non-terminal residue" evidence="20">
    <location>
        <position position="773"/>
    </location>
</feature>
<evidence type="ECO:0000256" key="18">
    <source>
        <dbReference type="SAM" id="MobiDB-lite"/>
    </source>
</evidence>
<comment type="similarity">
    <text evidence="2">Belongs to the polyprenol kinase family.</text>
</comment>
<evidence type="ECO:0000256" key="12">
    <source>
        <dbReference type="ARBA" id="ARBA00022989"/>
    </source>
</evidence>
<keyword evidence="21" id="KW-1185">Reference proteome</keyword>
<dbReference type="Pfam" id="PF01753">
    <property type="entry name" value="zf-MYND"/>
    <property type="match status" value="1"/>
</dbReference>
<keyword evidence="12" id="KW-1133">Transmembrane helix</keyword>
<evidence type="ECO:0000256" key="6">
    <source>
        <dbReference type="ARBA" id="ARBA00022692"/>
    </source>
</evidence>
<evidence type="ECO:0000256" key="5">
    <source>
        <dbReference type="ARBA" id="ARBA00022679"/>
    </source>
</evidence>
<reference evidence="20 21" key="1">
    <citation type="journal article" date="2017" name="Mol. Biol. Evol.">
        <title>The 4-celled Tetrabaena socialis nuclear genome reveals the essential components for genetic control of cell number at the origin of multicellularity in the volvocine lineage.</title>
        <authorList>
            <person name="Featherston J."/>
            <person name="Arakaki Y."/>
            <person name="Hanschen E.R."/>
            <person name="Ferris P.J."/>
            <person name="Michod R.E."/>
            <person name="Olson B.J.S.C."/>
            <person name="Nozaki H."/>
            <person name="Durand P.M."/>
        </authorList>
    </citation>
    <scope>NUCLEOTIDE SEQUENCE [LARGE SCALE GENOMIC DNA]</scope>
    <source>
        <strain evidence="20 21">NIES-571</strain>
    </source>
</reference>
<evidence type="ECO:0000256" key="1">
    <source>
        <dbReference type="ARBA" id="ARBA00004508"/>
    </source>
</evidence>
<evidence type="ECO:0000256" key="9">
    <source>
        <dbReference type="ARBA" id="ARBA00022777"/>
    </source>
</evidence>
<accession>A0A2J7ZU67</accession>
<evidence type="ECO:0000256" key="8">
    <source>
        <dbReference type="ARBA" id="ARBA00022771"/>
    </source>
</evidence>
<evidence type="ECO:0000259" key="19">
    <source>
        <dbReference type="PROSITE" id="PS50865"/>
    </source>
</evidence>
<evidence type="ECO:0000256" key="15">
    <source>
        <dbReference type="ARBA" id="ARBA00039024"/>
    </source>
</evidence>
<dbReference type="AlphaFoldDB" id="A0A2J7ZU67"/>
<dbReference type="PANTHER" id="PTHR32523:SF8">
    <property type="entry name" value="DOLICHOL KINASE"/>
    <property type="match status" value="1"/>
</dbReference>
<keyword evidence="11" id="KW-0809">Transit peptide</keyword>
<evidence type="ECO:0000313" key="21">
    <source>
        <dbReference type="Proteomes" id="UP000236333"/>
    </source>
</evidence>
<keyword evidence="4" id="KW-0934">Plastid</keyword>
<evidence type="ECO:0000256" key="2">
    <source>
        <dbReference type="ARBA" id="ARBA00010794"/>
    </source>
</evidence>
<dbReference type="GO" id="GO:0010276">
    <property type="term" value="F:phytol kinase activity"/>
    <property type="evidence" value="ECO:0007669"/>
    <property type="project" value="UniProtKB-EC"/>
</dbReference>
<keyword evidence="8 17" id="KW-0863">Zinc-finger</keyword>
<evidence type="ECO:0000256" key="11">
    <source>
        <dbReference type="ARBA" id="ARBA00022946"/>
    </source>
</evidence>
<comment type="catalytic activity">
    <reaction evidence="16">
        <text>phytol + CTP = phytyl phosphate + CDP + H(+)</text>
        <dbReference type="Rhea" id="RHEA:38055"/>
        <dbReference type="ChEBI" id="CHEBI:15378"/>
        <dbReference type="ChEBI" id="CHEBI:17327"/>
        <dbReference type="ChEBI" id="CHEBI:37563"/>
        <dbReference type="ChEBI" id="CHEBI:58069"/>
        <dbReference type="ChEBI" id="CHEBI:75483"/>
        <dbReference type="EC" id="2.7.1.182"/>
    </reaction>
</comment>
<feature type="domain" description="MYND-type" evidence="19">
    <location>
        <begin position="711"/>
        <end position="755"/>
    </location>
</feature>
<protein>
    <recommendedName>
        <fullName evidence="15">phytol kinase</fullName>
        <ecNumber evidence="15">2.7.1.182</ecNumber>
    </recommendedName>
</protein>
<keyword evidence="13" id="KW-0472">Membrane</keyword>
<dbReference type="SUPFAM" id="SSF144232">
    <property type="entry name" value="HIT/MYND zinc finger-like"/>
    <property type="match status" value="1"/>
</dbReference>
<evidence type="ECO:0000256" key="7">
    <source>
        <dbReference type="ARBA" id="ARBA00022723"/>
    </source>
</evidence>
<dbReference type="InterPro" id="IPR039606">
    <property type="entry name" value="Phytol/farnesol_kinase"/>
</dbReference>
<keyword evidence="3" id="KW-0150">Chloroplast</keyword>
<comment type="pathway">
    <text evidence="14">Cofactor biosynthesis; tocopherol biosynthesis.</text>
</comment>
<gene>
    <name evidence="20" type="ORF">TSOC_010089</name>
</gene>
<name>A0A2J7ZU67_9CHLO</name>
<evidence type="ECO:0000256" key="10">
    <source>
        <dbReference type="ARBA" id="ARBA00022833"/>
    </source>
</evidence>
<comment type="caution">
    <text evidence="20">The sequence shown here is derived from an EMBL/GenBank/DDBJ whole genome shotgun (WGS) entry which is preliminary data.</text>
</comment>
<evidence type="ECO:0000256" key="3">
    <source>
        <dbReference type="ARBA" id="ARBA00022528"/>
    </source>
</evidence>
<evidence type="ECO:0000256" key="13">
    <source>
        <dbReference type="ARBA" id="ARBA00023136"/>
    </source>
</evidence>
<feature type="non-terminal residue" evidence="20">
    <location>
        <position position="1"/>
    </location>
</feature>
<organism evidence="20 21">
    <name type="scientific">Tetrabaena socialis</name>
    <dbReference type="NCBI Taxonomy" id="47790"/>
    <lineage>
        <taxon>Eukaryota</taxon>
        <taxon>Viridiplantae</taxon>
        <taxon>Chlorophyta</taxon>
        <taxon>core chlorophytes</taxon>
        <taxon>Chlorophyceae</taxon>
        <taxon>CS clade</taxon>
        <taxon>Chlamydomonadales</taxon>
        <taxon>Tetrabaenaceae</taxon>
        <taxon>Tetrabaena</taxon>
    </lineage>
</organism>
<comment type="subcellular location">
    <subcellularLocation>
        <location evidence="1">Plastid</location>
        <location evidence="1">Chloroplast membrane</location>
        <topology evidence="1">Multi-pass membrane protein</topology>
    </subcellularLocation>
</comment>
<feature type="region of interest" description="Disordered" evidence="18">
    <location>
        <begin position="183"/>
        <end position="206"/>
    </location>
</feature>
<keyword evidence="7" id="KW-0479">Metal-binding</keyword>
<dbReference type="GO" id="GO:0016020">
    <property type="term" value="C:membrane"/>
    <property type="evidence" value="ECO:0007669"/>
    <property type="project" value="UniProtKB-SubCell"/>
</dbReference>
<dbReference type="GO" id="GO:0008270">
    <property type="term" value="F:zinc ion binding"/>
    <property type="evidence" value="ECO:0007669"/>
    <property type="project" value="UniProtKB-KW"/>
</dbReference>
<dbReference type="PROSITE" id="PS50865">
    <property type="entry name" value="ZF_MYND_2"/>
    <property type="match status" value="1"/>
</dbReference>
<evidence type="ECO:0000256" key="14">
    <source>
        <dbReference type="ARBA" id="ARBA00024015"/>
    </source>
</evidence>
<dbReference type="Proteomes" id="UP000236333">
    <property type="component" value="Unassembled WGS sequence"/>
</dbReference>
<evidence type="ECO:0000256" key="4">
    <source>
        <dbReference type="ARBA" id="ARBA00022640"/>
    </source>
</evidence>
<evidence type="ECO:0000256" key="16">
    <source>
        <dbReference type="ARBA" id="ARBA00048889"/>
    </source>
</evidence>
<dbReference type="PANTHER" id="PTHR32523">
    <property type="entry name" value="PHYTOL KINASE 1, CHLOROPLASTIC"/>
    <property type="match status" value="1"/>
</dbReference>
<sequence length="773" mass="78956">EEQLQQWRRQQQQLFASKLGPTLRDSCVLEHSARWLLHLQLAEAAGRVPAGQVGQPAASIVILLEHAGCPIMALGEALSGRCMGHLELSLGLAALCAVDGGPSYGLPRELLLGLPVFDNDGDNLRGTHSRGVLLSGPFTCMMRAMTARSVQASGAPPLGWRTVAAVLLRVGSLVVASARAWAKDPDAPAPPEGEAQPLVPPQPQPPQQQLVLETFDVMKVADNVLQHFCSLLSCLEKGKVPGAPPAEALVEAEGPFWRLVVDIATHCPRWAQGREALQNLAAMTGVTWQPPAGHGLLPPEAPGTMAAALAGGMLPLWERLLRRAGREPDCSEAILLCCMLEKVDEHGGLWGLLAYGDPVQGAALVASWSKLLRTLAVPLVISGSDGDSDDEDFVEARSALVCGMLNCTTMLLDAAVARLLEAADELAAAGAAAAVSAAQQQLARLLTLAAFGGRNIFLLGEQDSGATPAGQINSGADTGVMDWLPLLATGCLGTGLGRGAGLAAAQTGTATGMANQAAEAPAAYVSRTILAAGQQAGAAAAPPAAAGSAAAEWLLLLRGVGAVPLLGAVCQSQLSTPAADRTWGGLIQGHCLVAAACPAEVRQAVLAAAAASSRSDPGRSAAVPPGWSPQLLRLLASKPAEGQEDEGGALAVASAALARQAELWAAGGGEDGAELARAVAALRSLPLMGVAAAELLSSPAEARALLRTCANPACDNLAGDSEAELPLRACGRCGGTWYCRRECQAAHWGIHKGACGAHRALAAGPGAPSSGGS</sequence>
<dbReference type="Gene3D" id="6.10.140.2220">
    <property type="match status" value="1"/>
</dbReference>
<evidence type="ECO:0000313" key="20">
    <source>
        <dbReference type="EMBL" id="PNH03821.1"/>
    </source>
</evidence>
<evidence type="ECO:0000256" key="17">
    <source>
        <dbReference type="PROSITE-ProRule" id="PRU00134"/>
    </source>
</evidence>
<keyword evidence="5" id="KW-0808">Transferase</keyword>
<dbReference type="EMBL" id="PGGS01000458">
    <property type="protein sequence ID" value="PNH03821.1"/>
    <property type="molecule type" value="Genomic_DNA"/>
</dbReference>
<proteinExistence type="inferred from homology"/>
<dbReference type="OrthoDB" id="544200at2759"/>
<dbReference type="GO" id="GO:0009507">
    <property type="term" value="C:chloroplast"/>
    <property type="evidence" value="ECO:0007669"/>
    <property type="project" value="UniProtKB-SubCell"/>
</dbReference>
<dbReference type="EC" id="2.7.1.182" evidence="15"/>